<keyword evidence="3" id="KW-1185">Reference proteome</keyword>
<name>A0A0B2WX55_METAS</name>
<dbReference type="Proteomes" id="UP000030816">
    <property type="component" value="Unassembled WGS sequence"/>
</dbReference>
<dbReference type="SUPFAM" id="SSF50891">
    <property type="entry name" value="Cyclophilin-like"/>
    <property type="match status" value="1"/>
</dbReference>
<accession>A0A0B2WX55</accession>
<organism evidence="2 3">
    <name type="scientific">Metarhizium album (strain ARSEF 1941)</name>
    <dbReference type="NCBI Taxonomy" id="1081103"/>
    <lineage>
        <taxon>Eukaryota</taxon>
        <taxon>Fungi</taxon>
        <taxon>Dikarya</taxon>
        <taxon>Ascomycota</taxon>
        <taxon>Pezizomycotina</taxon>
        <taxon>Sordariomycetes</taxon>
        <taxon>Hypocreomycetidae</taxon>
        <taxon>Hypocreales</taxon>
        <taxon>Clavicipitaceae</taxon>
        <taxon>Metarhizium</taxon>
    </lineage>
</organism>
<dbReference type="RefSeq" id="XP_040678521.1">
    <property type="nucleotide sequence ID" value="XM_040823268.1"/>
</dbReference>
<sequence length="339" mass="38429">MPAASQQSDVIEFHIPELGLSFRAKLLVDESPDVVPSLQAQLPLESVLGHVVIAGETFWTPTKMVHLGRNNMVQRHQGAVYLNAPGQSICVTYGKITESAKINKFAEVFQEDLQVLEQIGKLVYEHTVALPRHKILKLVISSKQSPASLLPPRRVTSEAAAESTGGYRQVKTLIEEEIDRIWLDEPAEFQKVRWGVIDSGAGTGEQYFTVMVHLEAYLMVVGGDVMYRFLKLAEYHDIELPALNRLTREFLVGNFDMFEFMADLGLPSMHKIGQEYSDALSTLKTKEEYVELTGAMQTYMNRMHRWSYFIFPWHLGVAFPHRKPDEVLSFSKIVDRKSS</sequence>
<comment type="caution">
    <text evidence="2">The sequence shown here is derived from an EMBL/GenBank/DDBJ whole genome shotgun (WGS) entry which is preliminary data.</text>
</comment>
<feature type="domain" description="Cucumopine synthase C-terminal helical bundle" evidence="1">
    <location>
        <begin position="173"/>
        <end position="307"/>
    </location>
</feature>
<reference evidence="2 3" key="1">
    <citation type="journal article" date="2014" name="Proc. Natl. Acad. Sci. U.S.A.">
        <title>Trajectory and genomic determinants of fungal-pathogen speciation and host adaptation.</title>
        <authorList>
            <person name="Hu X."/>
            <person name="Xiao G."/>
            <person name="Zheng P."/>
            <person name="Shang Y."/>
            <person name="Su Y."/>
            <person name="Zhang X."/>
            <person name="Liu X."/>
            <person name="Zhan S."/>
            <person name="St Leger R.J."/>
            <person name="Wang C."/>
        </authorList>
    </citation>
    <scope>NUCLEOTIDE SEQUENCE [LARGE SCALE GENOMIC DNA]</scope>
    <source>
        <strain evidence="2 3">ARSEF 1941</strain>
    </source>
</reference>
<dbReference type="Pfam" id="PF18631">
    <property type="entry name" value="Cucumopine_C"/>
    <property type="match status" value="1"/>
</dbReference>
<proteinExistence type="predicted"/>
<evidence type="ECO:0000313" key="3">
    <source>
        <dbReference type="Proteomes" id="UP000030816"/>
    </source>
</evidence>
<evidence type="ECO:0000259" key="1">
    <source>
        <dbReference type="Pfam" id="PF18631"/>
    </source>
</evidence>
<dbReference type="HOGENOM" id="CLU_819110_0_0_1"/>
<dbReference type="GeneID" id="63738925"/>
<dbReference type="InterPro" id="IPR040602">
    <property type="entry name" value="Cucumopine_C"/>
</dbReference>
<dbReference type="AlphaFoldDB" id="A0A0B2WX55"/>
<dbReference type="Gene3D" id="2.40.100.20">
    <property type="match status" value="1"/>
</dbReference>
<dbReference type="InterPro" id="IPR029000">
    <property type="entry name" value="Cyclophilin-like_dom_sf"/>
</dbReference>
<gene>
    <name evidence="2" type="ORF">MAM_04470</name>
</gene>
<dbReference type="EMBL" id="AZHE01000010">
    <property type="protein sequence ID" value="KHN97455.1"/>
    <property type="molecule type" value="Genomic_DNA"/>
</dbReference>
<protein>
    <submittedName>
        <fullName evidence="2">Cyclophilin-like protein</fullName>
    </submittedName>
</protein>
<evidence type="ECO:0000313" key="2">
    <source>
        <dbReference type="EMBL" id="KHN97455.1"/>
    </source>
</evidence>
<dbReference type="OrthoDB" id="5049228at2759"/>